<feature type="region of interest" description="Disordered" evidence="5">
    <location>
        <begin position="31"/>
        <end position="159"/>
    </location>
</feature>
<dbReference type="PROSITE" id="PS51294">
    <property type="entry name" value="HTH_MYB"/>
    <property type="match status" value="1"/>
</dbReference>
<feature type="compositionally biased region" description="Low complexity" evidence="5">
    <location>
        <begin position="72"/>
        <end position="83"/>
    </location>
</feature>
<dbReference type="PANTHER" id="PTHR45614">
    <property type="entry name" value="MYB PROTEIN-RELATED"/>
    <property type="match status" value="1"/>
</dbReference>
<feature type="compositionally biased region" description="Basic residues" evidence="5">
    <location>
        <begin position="44"/>
        <end position="55"/>
    </location>
</feature>
<comment type="caution">
    <text evidence="8">The sequence shown here is derived from an EMBL/GenBank/DDBJ whole genome shotgun (WGS) entry which is preliminary data.</text>
</comment>
<dbReference type="PROSITE" id="PS50090">
    <property type="entry name" value="MYB_LIKE"/>
    <property type="match status" value="1"/>
</dbReference>
<dbReference type="GO" id="GO:0005634">
    <property type="term" value="C:nucleus"/>
    <property type="evidence" value="ECO:0007669"/>
    <property type="project" value="UniProtKB-SubCell"/>
</dbReference>
<dbReference type="InterPro" id="IPR017930">
    <property type="entry name" value="Myb_dom"/>
</dbReference>
<dbReference type="PANTHER" id="PTHR45614:SF273">
    <property type="entry name" value="MYB DOMAIN PROTEIN 100-RELATED"/>
    <property type="match status" value="1"/>
</dbReference>
<keyword evidence="3" id="KW-0804">Transcription</keyword>
<protein>
    <submittedName>
        <fullName evidence="8">Uncharacterized protein</fullName>
    </submittedName>
</protein>
<dbReference type="InterPro" id="IPR001005">
    <property type="entry name" value="SANT/Myb"/>
</dbReference>
<dbReference type="FunFam" id="1.10.10.60:FF:000381">
    <property type="entry name" value="Transcription factor MYB119"/>
    <property type="match status" value="1"/>
</dbReference>
<feature type="non-terminal residue" evidence="8">
    <location>
        <position position="1"/>
    </location>
</feature>
<feature type="compositionally biased region" description="Polar residues" evidence="5">
    <location>
        <begin position="61"/>
        <end position="71"/>
    </location>
</feature>
<feature type="compositionally biased region" description="Basic and acidic residues" evidence="5">
    <location>
        <begin position="110"/>
        <end position="121"/>
    </location>
</feature>
<dbReference type="Gene3D" id="1.10.10.60">
    <property type="entry name" value="Homeodomain-like"/>
    <property type="match status" value="1"/>
</dbReference>
<dbReference type="OrthoDB" id="2143914at2759"/>
<evidence type="ECO:0000313" key="8">
    <source>
        <dbReference type="EMBL" id="OMO59195.1"/>
    </source>
</evidence>
<gene>
    <name evidence="8" type="ORF">CCACVL1_25014</name>
</gene>
<proteinExistence type="predicted"/>
<evidence type="ECO:0000259" key="6">
    <source>
        <dbReference type="PROSITE" id="PS50090"/>
    </source>
</evidence>
<keyword evidence="9" id="KW-1185">Reference proteome</keyword>
<sequence>KDSWSEEEDIILIEAHKEIGNKWAEIAKRLPGRTENTIKNHWNATKRRQYSRRKGKETGVSLLQTYIKSVDSSSSSNSTSSTSAPKDKGKGKRSLGFDFEPNHDDDDDEHHDADDHDHDQLESSDYSPIMPKDDDEHQWGVGIYDNNNNNDDDDDENQPMNFSFDHSNAVFGNRSFQSMLEQDNHHHVAGSGSGSGSVGSNNNVNNAMDFEMPLMEMDSLMETGAGRKELDLLEMISQGKL</sequence>
<name>A0A1R3GM65_COCAP</name>
<dbReference type="SMART" id="SM00717">
    <property type="entry name" value="SANT"/>
    <property type="match status" value="1"/>
</dbReference>
<keyword evidence="2" id="KW-0805">Transcription regulation</keyword>
<evidence type="ECO:0000313" key="9">
    <source>
        <dbReference type="Proteomes" id="UP000188268"/>
    </source>
</evidence>
<dbReference type="SUPFAM" id="SSF46689">
    <property type="entry name" value="Homeodomain-like"/>
    <property type="match status" value="1"/>
</dbReference>
<evidence type="ECO:0000256" key="2">
    <source>
        <dbReference type="ARBA" id="ARBA00023015"/>
    </source>
</evidence>
<dbReference type="Proteomes" id="UP000188268">
    <property type="component" value="Unassembled WGS sequence"/>
</dbReference>
<feature type="compositionally biased region" description="Polar residues" evidence="5">
    <location>
        <begin position="34"/>
        <end position="43"/>
    </location>
</feature>
<dbReference type="GO" id="GO:0000981">
    <property type="term" value="F:DNA-binding transcription factor activity, RNA polymerase II-specific"/>
    <property type="evidence" value="ECO:0007669"/>
    <property type="project" value="TreeGrafter"/>
</dbReference>
<evidence type="ECO:0000256" key="4">
    <source>
        <dbReference type="ARBA" id="ARBA00023242"/>
    </source>
</evidence>
<evidence type="ECO:0000256" key="1">
    <source>
        <dbReference type="ARBA" id="ARBA00004123"/>
    </source>
</evidence>
<reference evidence="8 9" key="1">
    <citation type="submission" date="2013-09" db="EMBL/GenBank/DDBJ databases">
        <title>Corchorus capsularis genome sequencing.</title>
        <authorList>
            <person name="Alam M."/>
            <person name="Haque M.S."/>
            <person name="Islam M.S."/>
            <person name="Emdad E.M."/>
            <person name="Islam M.M."/>
            <person name="Ahmed B."/>
            <person name="Halim A."/>
            <person name="Hossen Q.M.M."/>
            <person name="Hossain M.Z."/>
            <person name="Ahmed R."/>
            <person name="Khan M.M."/>
            <person name="Islam R."/>
            <person name="Rashid M.M."/>
            <person name="Khan S.A."/>
            <person name="Rahman M.S."/>
            <person name="Alam M."/>
        </authorList>
    </citation>
    <scope>NUCLEOTIDE SEQUENCE [LARGE SCALE GENOMIC DNA]</scope>
    <source>
        <strain evidence="9">cv. CVL-1</strain>
        <tissue evidence="8">Whole seedling</tissue>
    </source>
</reference>
<evidence type="ECO:0000259" key="7">
    <source>
        <dbReference type="PROSITE" id="PS51294"/>
    </source>
</evidence>
<keyword evidence="4" id="KW-0539">Nucleus</keyword>
<dbReference type="CDD" id="cd00167">
    <property type="entry name" value="SANT"/>
    <property type="match status" value="1"/>
</dbReference>
<evidence type="ECO:0000256" key="5">
    <source>
        <dbReference type="SAM" id="MobiDB-lite"/>
    </source>
</evidence>
<comment type="subcellular location">
    <subcellularLocation>
        <location evidence="1">Nucleus</location>
    </subcellularLocation>
</comment>
<dbReference type="Pfam" id="PF00249">
    <property type="entry name" value="Myb_DNA-binding"/>
    <property type="match status" value="1"/>
</dbReference>
<feature type="domain" description="Myb-like" evidence="6">
    <location>
        <begin position="1"/>
        <end position="46"/>
    </location>
</feature>
<dbReference type="Gramene" id="OMO59195">
    <property type="protein sequence ID" value="OMO59195"/>
    <property type="gene ID" value="CCACVL1_25014"/>
</dbReference>
<accession>A0A1R3GM65</accession>
<feature type="domain" description="HTH myb-type" evidence="7">
    <location>
        <begin position="1"/>
        <end position="50"/>
    </location>
</feature>
<dbReference type="InterPro" id="IPR050560">
    <property type="entry name" value="MYB_TF"/>
</dbReference>
<dbReference type="STRING" id="210143.A0A1R3GM65"/>
<organism evidence="8 9">
    <name type="scientific">Corchorus capsularis</name>
    <name type="common">Jute</name>
    <dbReference type="NCBI Taxonomy" id="210143"/>
    <lineage>
        <taxon>Eukaryota</taxon>
        <taxon>Viridiplantae</taxon>
        <taxon>Streptophyta</taxon>
        <taxon>Embryophyta</taxon>
        <taxon>Tracheophyta</taxon>
        <taxon>Spermatophyta</taxon>
        <taxon>Magnoliopsida</taxon>
        <taxon>eudicotyledons</taxon>
        <taxon>Gunneridae</taxon>
        <taxon>Pentapetalae</taxon>
        <taxon>rosids</taxon>
        <taxon>malvids</taxon>
        <taxon>Malvales</taxon>
        <taxon>Malvaceae</taxon>
        <taxon>Grewioideae</taxon>
        <taxon>Apeibeae</taxon>
        <taxon>Corchorus</taxon>
    </lineage>
</organism>
<dbReference type="EMBL" id="AWWV01014012">
    <property type="protein sequence ID" value="OMO59195.1"/>
    <property type="molecule type" value="Genomic_DNA"/>
</dbReference>
<dbReference type="AlphaFoldDB" id="A0A1R3GM65"/>
<dbReference type="InterPro" id="IPR009057">
    <property type="entry name" value="Homeodomain-like_sf"/>
</dbReference>
<dbReference type="GO" id="GO:0000978">
    <property type="term" value="F:RNA polymerase II cis-regulatory region sequence-specific DNA binding"/>
    <property type="evidence" value="ECO:0007669"/>
    <property type="project" value="TreeGrafter"/>
</dbReference>
<evidence type="ECO:0000256" key="3">
    <source>
        <dbReference type="ARBA" id="ARBA00023163"/>
    </source>
</evidence>
<dbReference type="OMA" id="EGHWRIV"/>